<feature type="domain" description="OmpR/PhoB-type" evidence="3">
    <location>
        <begin position="33"/>
        <end position="137"/>
    </location>
</feature>
<protein>
    <submittedName>
        <fullName evidence="4">Winged helix-turn-helix transcriptional regulator</fullName>
    </submittedName>
</protein>
<dbReference type="InterPro" id="IPR001867">
    <property type="entry name" value="OmpR/PhoB-type_DNA-bd"/>
</dbReference>
<feature type="DNA-binding region" description="OmpR/PhoB-type" evidence="2">
    <location>
        <begin position="33"/>
        <end position="137"/>
    </location>
</feature>
<evidence type="ECO:0000313" key="5">
    <source>
        <dbReference type="Proteomes" id="UP000555836"/>
    </source>
</evidence>
<dbReference type="GO" id="GO:0006355">
    <property type="term" value="P:regulation of DNA-templated transcription"/>
    <property type="evidence" value="ECO:0007669"/>
    <property type="project" value="InterPro"/>
</dbReference>
<name>A0A7Y0S4B0_VIBPH</name>
<reference evidence="4 5" key="1">
    <citation type="submission" date="2020-04" db="EMBL/GenBank/DDBJ databases">
        <title>Whole-genome sequencing of Vibrio spp. from China reveals different genetic environments of blaCTX-M-14 among diverse lineages.</title>
        <authorList>
            <person name="Zheng Z."/>
            <person name="Ye L."/>
            <person name="Chen S."/>
        </authorList>
    </citation>
    <scope>NUCLEOTIDE SEQUENCE [LARGE SCALE GENOMIC DNA]</scope>
    <source>
        <strain evidence="4 5">Vb0574</strain>
    </source>
</reference>
<sequence length="140" mass="16154">MVRNFIINLGINVSDQATLTVLPTLTSDSQDCSHSSSPNHVVTLDKYTQSVTIQSQPKKTDIQLTPIQFELLRTLIQHQDKVLTKPFLYQTVLQRPFTDHDRALDMHISRMRKRLIAEGMPPDQIQTIHRKGYLFKSINR</sequence>
<accession>A0A7Y0S4B0</accession>
<dbReference type="Pfam" id="PF00486">
    <property type="entry name" value="Trans_reg_C"/>
    <property type="match status" value="1"/>
</dbReference>
<evidence type="ECO:0000256" key="1">
    <source>
        <dbReference type="ARBA" id="ARBA00023125"/>
    </source>
</evidence>
<evidence type="ECO:0000313" key="4">
    <source>
        <dbReference type="EMBL" id="NMU25948.1"/>
    </source>
</evidence>
<evidence type="ECO:0000256" key="2">
    <source>
        <dbReference type="PROSITE-ProRule" id="PRU01091"/>
    </source>
</evidence>
<dbReference type="Proteomes" id="UP000555836">
    <property type="component" value="Unassembled WGS sequence"/>
</dbReference>
<dbReference type="SMART" id="SM00862">
    <property type="entry name" value="Trans_reg_C"/>
    <property type="match status" value="1"/>
</dbReference>
<dbReference type="InterPro" id="IPR036388">
    <property type="entry name" value="WH-like_DNA-bd_sf"/>
</dbReference>
<proteinExistence type="predicted"/>
<organism evidence="4 5">
    <name type="scientific">Vibrio parahaemolyticus</name>
    <dbReference type="NCBI Taxonomy" id="670"/>
    <lineage>
        <taxon>Bacteria</taxon>
        <taxon>Pseudomonadati</taxon>
        <taxon>Pseudomonadota</taxon>
        <taxon>Gammaproteobacteria</taxon>
        <taxon>Vibrionales</taxon>
        <taxon>Vibrionaceae</taxon>
        <taxon>Vibrio</taxon>
    </lineage>
</organism>
<evidence type="ECO:0000259" key="3">
    <source>
        <dbReference type="PROSITE" id="PS51755"/>
    </source>
</evidence>
<dbReference type="GO" id="GO:0003677">
    <property type="term" value="F:DNA binding"/>
    <property type="evidence" value="ECO:0007669"/>
    <property type="project" value="UniProtKB-UniRule"/>
</dbReference>
<dbReference type="CDD" id="cd00383">
    <property type="entry name" value="trans_reg_C"/>
    <property type="match status" value="1"/>
</dbReference>
<dbReference type="Gene3D" id="1.10.10.10">
    <property type="entry name" value="Winged helix-like DNA-binding domain superfamily/Winged helix DNA-binding domain"/>
    <property type="match status" value="1"/>
</dbReference>
<keyword evidence="1 2" id="KW-0238">DNA-binding</keyword>
<gene>
    <name evidence="4" type="ORF">HKB21_09950</name>
</gene>
<dbReference type="SUPFAM" id="SSF46894">
    <property type="entry name" value="C-terminal effector domain of the bipartite response regulators"/>
    <property type="match status" value="1"/>
</dbReference>
<dbReference type="InterPro" id="IPR016032">
    <property type="entry name" value="Sig_transdc_resp-reg_C-effctor"/>
</dbReference>
<dbReference type="AlphaFoldDB" id="A0A7Y0S4B0"/>
<dbReference type="GO" id="GO:0000160">
    <property type="term" value="P:phosphorelay signal transduction system"/>
    <property type="evidence" value="ECO:0007669"/>
    <property type="project" value="InterPro"/>
</dbReference>
<dbReference type="EMBL" id="JABCLD010001111">
    <property type="protein sequence ID" value="NMU25948.1"/>
    <property type="molecule type" value="Genomic_DNA"/>
</dbReference>
<comment type="caution">
    <text evidence="4">The sequence shown here is derived from an EMBL/GenBank/DDBJ whole genome shotgun (WGS) entry which is preliminary data.</text>
</comment>
<dbReference type="PROSITE" id="PS51755">
    <property type="entry name" value="OMPR_PHOB"/>
    <property type="match status" value="1"/>
</dbReference>